<dbReference type="EMBL" id="AGNL01020434">
    <property type="protein sequence ID" value="EJK61068.1"/>
    <property type="molecule type" value="Genomic_DNA"/>
</dbReference>
<keyword evidence="3" id="KW-1185">Reference proteome</keyword>
<protein>
    <submittedName>
        <fullName evidence="2">Uncharacterized protein</fullName>
    </submittedName>
</protein>
<evidence type="ECO:0000313" key="3">
    <source>
        <dbReference type="Proteomes" id="UP000266841"/>
    </source>
</evidence>
<evidence type="ECO:0000256" key="1">
    <source>
        <dbReference type="SAM" id="MobiDB-lite"/>
    </source>
</evidence>
<reference evidence="2 3" key="1">
    <citation type="journal article" date="2012" name="Genome Biol.">
        <title>Genome and low-iron response of an oceanic diatom adapted to chronic iron limitation.</title>
        <authorList>
            <person name="Lommer M."/>
            <person name="Specht M."/>
            <person name="Roy A.S."/>
            <person name="Kraemer L."/>
            <person name="Andreson R."/>
            <person name="Gutowska M.A."/>
            <person name="Wolf J."/>
            <person name="Bergner S.V."/>
            <person name="Schilhabel M.B."/>
            <person name="Klostermeier U.C."/>
            <person name="Beiko R.G."/>
            <person name="Rosenstiel P."/>
            <person name="Hippler M."/>
            <person name="Laroche J."/>
        </authorList>
    </citation>
    <scope>NUCLEOTIDE SEQUENCE [LARGE SCALE GENOMIC DNA]</scope>
    <source>
        <strain evidence="2 3">CCMP1005</strain>
    </source>
</reference>
<gene>
    <name evidence="2" type="ORF">THAOC_18500</name>
</gene>
<feature type="compositionally biased region" description="Polar residues" evidence="1">
    <location>
        <begin position="42"/>
        <end position="51"/>
    </location>
</feature>
<sequence>MANTRGSKTASKRRAGPGKSRASKKSKGRAKLSFINDAVSANDESATSDTESVLEESNDGAKRTGSDGPGKPRQATHGLKPTMTDLIQNKQPEFKNVLLHEIASELVEGKSEAEGELLGLLISSKFIPVLVMMQGTSYPQLGHSLFQYNSSARNG</sequence>
<dbReference type="Proteomes" id="UP000266841">
    <property type="component" value="Unassembled WGS sequence"/>
</dbReference>
<evidence type="ECO:0000313" key="2">
    <source>
        <dbReference type="EMBL" id="EJK61068.1"/>
    </source>
</evidence>
<name>K0S4M1_THAOC</name>
<feature type="region of interest" description="Disordered" evidence="1">
    <location>
        <begin position="1"/>
        <end position="82"/>
    </location>
</feature>
<comment type="caution">
    <text evidence="2">The sequence shown here is derived from an EMBL/GenBank/DDBJ whole genome shotgun (WGS) entry which is preliminary data.</text>
</comment>
<dbReference type="AlphaFoldDB" id="K0S4M1"/>
<feature type="compositionally biased region" description="Basic residues" evidence="1">
    <location>
        <begin position="10"/>
        <end position="30"/>
    </location>
</feature>
<proteinExistence type="predicted"/>
<organism evidence="2 3">
    <name type="scientific">Thalassiosira oceanica</name>
    <name type="common">Marine diatom</name>
    <dbReference type="NCBI Taxonomy" id="159749"/>
    <lineage>
        <taxon>Eukaryota</taxon>
        <taxon>Sar</taxon>
        <taxon>Stramenopiles</taxon>
        <taxon>Ochrophyta</taxon>
        <taxon>Bacillariophyta</taxon>
        <taxon>Coscinodiscophyceae</taxon>
        <taxon>Thalassiosirophycidae</taxon>
        <taxon>Thalassiosirales</taxon>
        <taxon>Thalassiosiraceae</taxon>
        <taxon>Thalassiosira</taxon>
    </lineage>
</organism>
<accession>K0S4M1</accession>